<name>A0A381QL32_9ZZZZ</name>
<dbReference type="AlphaFoldDB" id="A0A381QL32"/>
<accession>A0A381QL32</accession>
<evidence type="ECO:0000256" key="1">
    <source>
        <dbReference type="SAM" id="Phobius"/>
    </source>
</evidence>
<gene>
    <name evidence="2" type="ORF">METZ01_LOCUS32432</name>
</gene>
<feature type="transmembrane region" description="Helical" evidence="1">
    <location>
        <begin position="38"/>
        <end position="60"/>
    </location>
</feature>
<evidence type="ECO:0000313" key="2">
    <source>
        <dbReference type="EMBL" id="SUZ79578.1"/>
    </source>
</evidence>
<keyword evidence="1" id="KW-0812">Transmembrane</keyword>
<reference evidence="2" key="1">
    <citation type="submission" date="2018-05" db="EMBL/GenBank/DDBJ databases">
        <authorList>
            <person name="Lanie J.A."/>
            <person name="Ng W.-L."/>
            <person name="Kazmierczak K.M."/>
            <person name="Andrzejewski T.M."/>
            <person name="Davidsen T.M."/>
            <person name="Wayne K.J."/>
            <person name="Tettelin H."/>
            <person name="Glass J.I."/>
            <person name="Rusch D."/>
            <person name="Podicherti R."/>
            <person name="Tsui H.-C.T."/>
            <person name="Winkler M.E."/>
        </authorList>
    </citation>
    <scope>NUCLEOTIDE SEQUENCE</scope>
</reference>
<organism evidence="2">
    <name type="scientific">marine metagenome</name>
    <dbReference type="NCBI Taxonomy" id="408172"/>
    <lineage>
        <taxon>unclassified sequences</taxon>
        <taxon>metagenomes</taxon>
        <taxon>ecological metagenomes</taxon>
    </lineage>
</organism>
<protein>
    <submittedName>
        <fullName evidence="2">Uncharacterized protein</fullName>
    </submittedName>
</protein>
<proteinExistence type="predicted"/>
<sequence length="67" mass="7552">MAQFLQFLFFLSFSLAPGIAEACSVCFSGKEETLEAFYLTTIFLTLLPLIMLASIGIWLYRQHQKAA</sequence>
<keyword evidence="1" id="KW-1133">Transmembrane helix</keyword>
<dbReference type="EMBL" id="UINC01001393">
    <property type="protein sequence ID" value="SUZ79578.1"/>
    <property type="molecule type" value="Genomic_DNA"/>
</dbReference>
<keyword evidence="1" id="KW-0472">Membrane</keyword>